<dbReference type="GO" id="GO:0005886">
    <property type="term" value="C:plasma membrane"/>
    <property type="evidence" value="ECO:0007669"/>
    <property type="project" value="TreeGrafter"/>
</dbReference>
<keyword evidence="2" id="KW-0812">Transmembrane</keyword>
<protein>
    <submittedName>
        <fullName evidence="4">Uncharacterized protein</fullName>
    </submittedName>
</protein>
<feature type="transmembrane region" description="Helical" evidence="2">
    <location>
        <begin position="90"/>
        <end position="112"/>
    </location>
</feature>
<dbReference type="GO" id="GO:0043266">
    <property type="term" value="P:regulation of potassium ion transport"/>
    <property type="evidence" value="ECO:0007669"/>
    <property type="project" value="TreeGrafter"/>
</dbReference>
<evidence type="ECO:0000256" key="1">
    <source>
        <dbReference type="ARBA" id="ARBA00009172"/>
    </source>
</evidence>
<evidence type="ECO:0000313" key="4">
    <source>
        <dbReference type="WBParaSite" id="PEQ_0000198601-mRNA-1"/>
    </source>
</evidence>
<dbReference type="Proteomes" id="UP000887564">
    <property type="component" value="Unplaced"/>
</dbReference>
<accession>A0A914R6B2</accession>
<dbReference type="PANTHER" id="PTHR19444">
    <property type="entry name" value="UNC-93 RELATED"/>
    <property type="match status" value="1"/>
</dbReference>
<dbReference type="WBParaSite" id="PEQ_0000198601-mRNA-1">
    <property type="protein sequence ID" value="PEQ_0000198601-mRNA-1"/>
    <property type="gene ID" value="PEQ_0000198601"/>
</dbReference>
<dbReference type="InterPro" id="IPR051951">
    <property type="entry name" value="UNC-93_regulatory"/>
</dbReference>
<keyword evidence="2" id="KW-0472">Membrane</keyword>
<dbReference type="GO" id="GO:0015459">
    <property type="term" value="F:potassium channel regulator activity"/>
    <property type="evidence" value="ECO:0007669"/>
    <property type="project" value="TreeGrafter"/>
</dbReference>
<proteinExistence type="inferred from homology"/>
<comment type="similarity">
    <text evidence="1">Belongs to the unc-93 family.</text>
</comment>
<feature type="transmembrane region" description="Helical" evidence="2">
    <location>
        <begin position="53"/>
        <end position="69"/>
    </location>
</feature>
<dbReference type="GO" id="GO:0055120">
    <property type="term" value="C:striated muscle dense body"/>
    <property type="evidence" value="ECO:0007669"/>
    <property type="project" value="TreeGrafter"/>
</dbReference>
<reference evidence="4" key="1">
    <citation type="submission" date="2022-11" db="UniProtKB">
        <authorList>
            <consortium name="WormBaseParasite"/>
        </authorList>
    </citation>
    <scope>IDENTIFICATION</scope>
</reference>
<dbReference type="PANTHER" id="PTHR19444:SF13">
    <property type="entry name" value="PROTEIN UNC-93 HOMOLOG A"/>
    <property type="match status" value="1"/>
</dbReference>
<feature type="transmembrane region" description="Helical" evidence="2">
    <location>
        <begin position="27"/>
        <end position="47"/>
    </location>
</feature>
<dbReference type="GO" id="GO:0006937">
    <property type="term" value="P:regulation of muscle contraction"/>
    <property type="evidence" value="ECO:0007669"/>
    <property type="project" value="TreeGrafter"/>
</dbReference>
<keyword evidence="3" id="KW-1185">Reference proteome</keyword>
<sequence length="131" mass="14521">MTSFGVADAICSLVFGPLMKLFGRMPLFVFGAVINMLMIMTLMIWPLNPGDTALFYAIAGVWGMADGVWNTQINGLWSFGFSLGLFLTRFTTIAQFLIVLFTVLLIGISGYAGVEFYEDILVSIYTHSTFY</sequence>
<keyword evidence="2" id="KW-1133">Transmembrane helix</keyword>
<evidence type="ECO:0000256" key="2">
    <source>
        <dbReference type="SAM" id="Phobius"/>
    </source>
</evidence>
<evidence type="ECO:0000313" key="3">
    <source>
        <dbReference type="Proteomes" id="UP000887564"/>
    </source>
</evidence>
<organism evidence="3 4">
    <name type="scientific">Parascaris equorum</name>
    <name type="common">Equine roundworm</name>
    <dbReference type="NCBI Taxonomy" id="6256"/>
    <lineage>
        <taxon>Eukaryota</taxon>
        <taxon>Metazoa</taxon>
        <taxon>Ecdysozoa</taxon>
        <taxon>Nematoda</taxon>
        <taxon>Chromadorea</taxon>
        <taxon>Rhabditida</taxon>
        <taxon>Spirurina</taxon>
        <taxon>Ascaridomorpha</taxon>
        <taxon>Ascaridoidea</taxon>
        <taxon>Ascarididae</taxon>
        <taxon>Parascaris</taxon>
    </lineage>
</organism>
<name>A0A914R6B2_PAREQ</name>
<dbReference type="AlphaFoldDB" id="A0A914R6B2"/>